<gene>
    <name evidence="1" type="ORF">A3D45_00840</name>
</gene>
<dbReference type="AlphaFoldDB" id="A0A1F5SB08"/>
<name>A0A1F5SB08_9BACT</name>
<organism evidence="1 2">
    <name type="scientific">Candidatus Falkowbacteria bacterium RIFCSPHIGHO2_02_FULL_42_9</name>
    <dbReference type="NCBI Taxonomy" id="1797986"/>
    <lineage>
        <taxon>Bacteria</taxon>
        <taxon>Candidatus Falkowiibacteriota</taxon>
    </lineage>
</organism>
<reference evidence="1 2" key="1">
    <citation type="journal article" date="2016" name="Nat. Commun.">
        <title>Thousands of microbial genomes shed light on interconnected biogeochemical processes in an aquifer system.</title>
        <authorList>
            <person name="Anantharaman K."/>
            <person name="Brown C.T."/>
            <person name="Hug L.A."/>
            <person name="Sharon I."/>
            <person name="Castelle C.J."/>
            <person name="Probst A.J."/>
            <person name="Thomas B.C."/>
            <person name="Singh A."/>
            <person name="Wilkins M.J."/>
            <person name="Karaoz U."/>
            <person name="Brodie E.L."/>
            <person name="Williams K.H."/>
            <person name="Hubbard S.S."/>
            <person name="Banfield J.F."/>
        </authorList>
    </citation>
    <scope>NUCLEOTIDE SEQUENCE [LARGE SCALE GENOMIC DNA]</scope>
</reference>
<dbReference type="EMBL" id="MFFT01000009">
    <property type="protein sequence ID" value="OGF23441.1"/>
    <property type="molecule type" value="Genomic_DNA"/>
</dbReference>
<dbReference type="Proteomes" id="UP000176877">
    <property type="component" value="Unassembled WGS sequence"/>
</dbReference>
<evidence type="ECO:0000313" key="2">
    <source>
        <dbReference type="Proteomes" id="UP000176877"/>
    </source>
</evidence>
<comment type="caution">
    <text evidence="1">The sequence shown here is derived from an EMBL/GenBank/DDBJ whole genome shotgun (WGS) entry which is preliminary data.</text>
</comment>
<evidence type="ECO:0000313" key="1">
    <source>
        <dbReference type="EMBL" id="OGF23441.1"/>
    </source>
</evidence>
<sequence length="59" mass="6470">MKQGIKLLVLSRDWSDGKAIVRVGTLFPAKEVFGEAVYSGDTVSADSFEVLLRRAEKLA</sequence>
<protein>
    <submittedName>
        <fullName evidence="1">Uncharacterized protein</fullName>
    </submittedName>
</protein>
<proteinExistence type="predicted"/>
<accession>A0A1F5SB08</accession>